<evidence type="ECO:0000256" key="1">
    <source>
        <dbReference type="SAM" id="MobiDB-lite"/>
    </source>
</evidence>
<feature type="region of interest" description="Disordered" evidence="1">
    <location>
        <begin position="295"/>
        <end position="315"/>
    </location>
</feature>
<feature type="compositionally biased region" description="Low complexity" evidence="1">
    <location>
        <begin position="99"/>
        <end position="110"/>
    </location>
</feature>
<accession>A0A6A5VLL6</accession>
<protein>
    <submittedName>
        <fullName evidence="2">Uncharacterized protein</fullName>
    </submittedName>
</protein>
<dbReference type="EMBL" id="ML976661">
    <property type="protein sequence ID" value="KAF1978194.1"/>
    <property type="molecule type" value="Genomic_DNA"/>
</dbReference>
<name>A0A6A5VLL6_9PLEO</name>
<feature type="region of interest" description="Disordered" evidence="1">
    <location>
        <begin position="47"/>
        <end position="234"/>
    </location>
</feature>
<evidence type="ECO:0000313" key="2">
    <source>
        <dbReference type="EMBL" id="KAF1978194.1"/>
    </source>
</evidence>
<organism evidence="2 3">
    <name type="scientific">Bimuria novae-zelandiae CBS 107.79</name>
    <dbReference type="NCBI Taxonomy" id="1447943"/>
    <lineage>
        <taxon>Eukaryota</taxon>
        <taxon>Fungi</taxon>
        <taxon>Dikarya</taxon>
        <taxon>Ascomycota</taxon>
        <taxon>Pezizomycotina</taxon>
        <taxon>Dothideomycetes</taxon>
        <taxon>Pleosporomycetidae</taxon>
        <taxon>Pleosporales</taxon>
        <taxon>Massarineae</taxon>
        <taxon>Didymosphaeriaceae</taxon>
        <taxon>Bimuria</taxon>
    </lineage>
</organism>
<keyword evidence="3" id="KW-1185">Reference proteome</keyword>
<reference evidence="2" key="1">
    <citation type="journal article" date="2020" name="Stud. Mycol.">
        <title>101 Dothideomycetes genomes: a test case for predicting lifestyles and emergence of pathogens.</title>
        <authorList>
            <person name="Haridas S."/>
            <person name="Albert R."/>
            <person name="Binder M."/>
            <person name="Bloem J."/>
            <person name="Labutti K."/>
            <person name="Salamov A."/>
            <person name="Andreopoulos B."/>
            <person name="Baker S."/>
            <person name="Barry K."/>
            <person name="Bills G."/>
            <person name="Bluhm B."/>
            <person name="Cannon C."/>
            <person name="Castanera R."/>
            <person name="Culley D."/>
            <person name="Daum C."/>
            <person name="Ezra D."/>
            <person name="Gonzalez J."/>
            <person name="Henrissat B."/>
            <person name="Kuo A."/>
            <person name="Liang C."/>
            <person name="Lipzen A."/>
            <person name="Lutzoni F."/>
            <person name="Magnuson J."/>
            <person name="Mondo S."/>
            <person name="Nolan M."/>
            <person name="Ohm R."/>
            <person name="Pangilinan J."/>
            <person name="Park H.-J."/>
            <person name="Ramirez L."/>
            <person name="Alfaro M."/>
            <person name="Sun H."/>
            <person name="Tritt A."/>
            <person name="Yoshinaga Y."/>
            <person name="Zwiers L.-H."/>
            <person name="Turgeon B."/>
            <person name="Goodwin S."/>
            <person name="Spatafora J."/>
            <person name="Crous P."/>
            <person name="Grigoriev I."/>
        </authorList>
    </citation>
    <scope>NUCLEOTIDE SEQUENCE</scope>
    <source>
        <strain evidence="2">CBS 107.79</strain>
    </source>
</reference>
<feature type="compositionally biased region" description="Basic and acidic residues" evidence="1">
    <location>
        <begin position="208"/>
        <end position="220"/>
    </location>
</feature>
<proteinExistence type="predicted"/>
<gene>
    <name evidence="2" type="ORF">BU23DRAFT_252866</name>
</gene>
<evidence type="ECO:0000313" key="3">
    <source>
        <dbReference type="Proteomes" id="UP000800036"/>
    </source>
</evidence>
<dbReference type="Proteomes" id="UP000800036">
    <property type="component" value="Unassembled WGS sequence"/>
</dbReference>
<sequence length="356" mass="39462">MSEMCKQLQPSFLDELILPELSKYWHGLRHETRITVFMSSSHPFLRLTPENNEEEEPAVSGDDLSSPSRPTSVEDDHRVRGPIPDDDQLMMAGALPPQSSSSSGSASDGDNLPAYSQSRPPRRSSDYGLLPGMLAEMTESRKKEQQEAAAPLSEERSSESQGQEDAPQSLCGESTPRPEPCEDESSPRQEPFEQESSQDHLQNAAISPERRTFSHLDRVNSEPVQSTPIQGDPEPSIVIRDGFVDVTPPPDVPLGPITKTVAEAVADIDDVFPHTHHYPNADVRDHERLSDEELSEPTQVDLQPVQPAGVPGSRGDRFDYKRLRRILEGIAHNLQTGKTAKDGLVMQAPERWLIDE</sequence>
<dbReference type="AlphaFoldDB" id="A0A6A5VLL6"/>